<dbReference type="InterPro" id="IPR022803">
    <property type="entry name" value="Ribosomal_uL5_dom_sf"/>
</dbReference>
<organism evidence="4 5">
    <name type="scientific">Nelumbo nucifera</name>
    <name type="common">Sacred lotus</name>
    <dbReference type="NCBI Taxonomy" id="4432"/>
    <lineage>
        <taxon>Eukaryota</taxon>
        <taxon>Viridiplantae</taxon>
        <taxon>Streptophyta</taxon>
        <taxon>Embryophyta</taxon>
        <taxon>Tracheophyta</taxon>
        <taxon>Spermatophyta</taxon>
        <taxon>Magnoliopsida</taxon>
        <taxon>Proteales</taxon>
        <taxon>Nelumbonaceae</taxon>
        <taxon>Nelumbo</taxon>
    </lineage>
</organism>
<comment type="caution">
    <text evidence="4">The sequence shown here is derived from an EMBL/GenBank/DDBJ whole genome shotgun (WGS) entry which is preliminary data.</text>
</comment>
<evidence type="ECO:0000256" key="2">
    <source>
        <dbReference type="ARBA" id="ARBA00022980"/>
    </source>
</evidence>
<sequence>MSRGIRSSRACKGLFYLKVQKLVLNISVGESGDRLTKATKVLEYIIRSFGIRRNDEKIELLRRNFNDIGCFGFDIQEHIDLGIKYGPSTSIYGIEFYVVLECSPCSHQDEETHEENENEVEAM</sequence>
<comment type="similarity">
    <text evidence="1">Belongs to the universal ribosomal protein uL5 family.</text>
</comment>
<dbReference type="SUPFAM" id="SSF55282">
    <property type="entry name" value="RL5-like"/>
    <property type="match status" value="1"/>
</dbReference>
<evidence type="ECO:0000256" key="1">
    <source>
        <dbReference type="ARBA" id="ARBA00008553"/>
    </source>
</evidence>
<accession>A0A822Z190</accession>
<dbReference type="EMBL" id="DUZY01000005">
    <property type="protein sequence ID" value="DAD38537.1"/>
    <property type="molecule type" value="Genomic_DNA"/>
</dbReference>
<evidence type="ECO:0000256" key="3">
    <source>
        <dbReference type="ARBA" id="ARBA00023274"/>
    </source>
</evidence>
<protein>
    <recommendedName>
        <fullName evidence="6">60S ribosomal protein L11-like</fullName>
    </recommendedName>
</protein>
<keyword evidence="5" id="KW-1185">Reference proteome</keyword>
<keyword evidence="2" id="KW-0689">Ribosomal protein</keyword>
<evidence type="ECO:0000313" key="4">
    <source>
        <dbReference type="EMBL" id="DAD38537.1"/>
    </source>
</evidence>
<dbReference type="GO" id="GO:1990904">
    <property type="term" value="C:ribonucleoprotein complex"/>
    <property type="evidence" value="ECO:0007669"/>
    <property type="project" value="UniProtKB-KW"/>
</dbReference>
<keyword evidence="3" id="KW-0687">Ribonucleoprotein</keyword>
<proteinExistence type="inferred from homology"/>
<gene>
    <name evidence="4" type="ORF">HUJ06_012859</name>
</gene>
<dbReference type="Gene3D" id="3.30.1440.10">
    <property type="match status" value="1"/>
</dbReference>
<dbReference type="GO" id="GO:0006412">
    <property type="term" value="P:translation"/>
    <property type="evidence" value="ECO:0007669"/>
    <property type="project" value="InterPro"/>
</dbReference>
<dbReference type="Proteomes" id="UP000607653">
    <property type="component" value="Unassembled WGS sequence"/>
</dbReference>
<dbReference type="GO" id="GO:0003735">
    <property type="term" value="F:structural constituent of ribosome"/>
    <property type="evidence" value="ECO:0007669"/>
    <property type="project" value="InterPro"/>
</dbReference>
<dbReference type="AlphaFoldDB" id="A0A822Z190"/>
<dbReference type="GO" id="GO:0005840">
    <property type="term" value="C:ribosome"/>
    <property type="evidence" value="ECO:0007669"/>
    <property type="project" value="UniProtKB-KW"/>
</dbReference>
<dbReference type="InterPro" id="IPR002132">
    <property type="entry name" value="Ribosomal_uL5"/>
</dbReference>
<evidence type="ECO:0000313" key="5">
    <source>
        <dbReference type="Proteomes" id="UP000607653"/>
    </source>
</evidence>
<name>A0A822Z190_NELNU</name>
<dbReference type="PANTHER" id="PTHR11994">
    <property type="entry name" value="60S RIBOSOMAL PROTEIN L11-RELATED"/>
    <property type="match status" value="1"/>
</dbReference>
<reference evidence="4 5" key="1">
    <citation type="journal article" date="2020" name="Mol. Biol. Evol.">
        <title>Distinct Expression and Methylation Patterns for Genes with Different Fates following a Single Whole-Genome Duplication in Flowering Plants.</title>
        <authorList>
            <person name="Shi T."/>
            <person name="Rahmani R.S."/>
            <person name="Gugger P.F."/>
            <person name="Wang M."/>
            <person name="Li H."/>
            <person name="Zhang Y."/>
            <person name="Li Z."/>
            <person name="Wang Q."/>
            <person name="Van de Peer Y."/>
            <person name="Marchal K."/>
            <person name="Chen J."/>
        </authorList>
    </citation>
    <scope>NUCLEOTIDE SEQUENCE [LARGE SCALE GENOMIC DNA]</scope>
    <source>
        <tissue evidence="4">Leaf</tissue>
    </source>
</reference>
<evidence type="ECO:0008006" key="6">
    <source>
        <dbReference type="Google" id="ProtNLM"/>
    </source>
</evidence>